<evidence type="ECO:0000256" key="4">
    <source>
        <dbReference type="ARBA" id="ARBA00022989"/>
    </source>
</evidence>
<dbReference type="HOGENOM" id="CLU_036019_1_0_1"/>
<evidence type="ECO:0000256" key="6">
    <source>
        <dbReference type="SAM" id="Phobius"/>
    </source>
</evidence>
<dbReference type="InParanoid" id="B7GCA6"/>
<dbReference type="GeneID" id="7198614"/>
<name>B7GCA6_PHATC</name>
<feature type="transmembrane region" description="Helical" evidence="6">
    <location>
        <begin position="7"/>
        <end position="27"/>
    </location>
</feature>
<dbReference type="Proteomes" id="UP000000759">
    <property type="component" value="Chromosome 25"/>
</dbReference>
<feature type="transmembrane region" description="Helical" evidence="6">
    <location>
        <begin position="306"/>
        <end position="325"/>
    </location>
</feature>
<dbReference type="OMA" id="CGAIGQV"/>
<dbReference type="InterPro" id="IPR037185">
    <property type="entry name" value="EmrE-like"/>
</dbReference>
<dbReference type="RefSeq" id="XP_002184768.1">
    <property type="nucleotide sequence ID" value="XM_002184732.1"/>
</dbReference>
<dbReference type="AlphaFoldDB" id="B7GCA6"/>
<sequence length="342" mass="38023">MEHSHSGLGKLTLCTGGICICYLYYGILQERLFTGEERLGATFVLLTQCITNTVVAFIWHAIQDIFLQQNQQTPSSNIVGNRPLPQITLWTTSLCYVTAMTCSNEAIAYVSYPVAVLAKSCKLIPTMLVGQFVEKRLYSTMEWMAALCISAGIVLFNVNRMQQQLRHDILHDGSAAQYGTILLLISLSMDGLLSSCQNLLKNCGDRYQPPNAMETMLYVNGYAAVLLIPLSMYSQQWEVGIDSLFRQHGPMASNIAILNATAAIGQIFVFLTITWFSPIITTTITTTRKFFTILLSVWTFGHAFNASQWTAIGLVFAGLFLVIYVQRQKSRVDTAPAKSKHS</sequence>
<keyword evidence="5 6" id="KW-0472">Membrane</keyword>
<dbReference type="eggNOG" id="KOG1581">
    <property type="taxonomic scope" value="Eukaryota"/>
</dbReference>
<keyword evidence="4 6" id="KW-1133">Transmembrane helix</keyword>
<dbReference type="InterPro" id="IPR013657">
    <property type="entry name" value="SCL35B1-4/HUT1"/>
</dbReference>
<comment type="subcellular location">
    <subcellularLocation>
        <location evidence="1">Membrane</location>
        <topology evidence="1">Multi-pass membrane protein</topology>
    </subcellularLocation>
</comment>
<evidence type="ECO:0000256" key="2">
    <source>
        <dbReference type="ARBA" id="ARBA00022448"/>
    </source>
</evidence>
<dbReference type="EMBL" id="CM000627">
    <property type="protein sequence ID" value="EEC43827.1"/>
    <property type="molecule type" value="Genomic_DNA"/>
</dbReference>
<reference evidence="7 8" key="1">
    <citation type="journal article" date="2008" name="Nature">
        <title>The Phaeodactylum genome reveals the evolutionary history of diatom genomes.</title>
        <authorList>
            <person name="Bowler C."/>
            <person name="Allen A.E."/>
            <person name="Badger J.H."/>
            <person name="Grimwood J."/>
            <person name="Jabbari K."/>
            <person name="Kuo A."/>
            <person name="Maheswari U."/>
            <person name="Martens C."/>
            <person name="Maumus F."/>
            <person name="Otillar R.P."/>
            <person name="Rayko E."/>
            <person name="Salamov A."/>
            <person name="Vandepoele K."/>
            <person name="Beszteri B."/>
            <person name="Gruber A."/>
            <person name="Heijde M."/>
            <person name="Katinka M."/>
            <person name="Mock T."/>
            <person name="Valentin K."/>
            <person name="Verret F."/>
            <person name="Berges J.A."/>
            <person name="Brownlee C."/>
            <person name="Cadoret J.P."/>
            <person name="Chiovitti A."/>
            <person name="Choi C.J."/>
            <person name="Coesel S."/>
            <person name="De Martino A."/>
            <person name="Detter J.C."/>
            <person name="Durkin C."/>
            <person name="Falciatore A."/>
            <person name="Fournet J."/>
            <person name="Haruta M."/>
            <person name="Huysman M.J."/>
            <person name="Jenkins B.D."/>
            <person name="Jiroutova K."/>
            <person name="Jorgensen R.E."/>
            <person name="Joubert Y."/>
            <person name="Kaplan A."/>
            <person name="Kroger N."/>
            <person name="Kroth P.G."/>
            <person name="La Roche J."/>
            <person name="Lindquist E."/>
            <person name="Lommer M."/>
            <person name="Martin-Jezequel V."/>
            <person name="Lopez P.J."/>
            <person name="Lucas S."/>
            <person name="Mangogna M."/>
            <person name="McGinnis K."/>
            <person name="Medlin L.K."/>
            <person name="Montsant A."/>
            <person name="Oudot-Le Secq M.P."/>
            <person name="Napoli C."/>
            <person name="Obornik M."/>
            <person name="Parker M.S."/>
            <person name="Petit J.L."/>
            <person name="Porcel B.M."/>
            <person name="Poulsen N."/>
            <person name="Robison M."/>
            <person name="Rychlewski L."/>
            <person name="Rynearson T.A."/>
            <person name="Schmutz J."/>
            <person name="Shapiro H."/>
            <person name="Siaut M."/>
            <person name="Stanley M."/>
            <person name="Sussman M.R."/>
            <person name="Taylor A.R."/>
            <person name="Vardi A."/>
            <person name="von Dassow P."/>
            <person name="Vyverman W."/>
            <person name="Willis A."/>
            <person name="Wyrwicz L.S."/>
            <person name="Rokhsar D.S."/>
            <person name="Weissenbach J."/>
            <person name="Armbrust E.V."/>
            <person name="Green B.R."/>
            <person name="Van de Peer Y."/>
            <person name="Grigoriev I.V."/>
        </authorList>
    </citation>
    <scope>NUCLEOTIDE SEQUENCE [LARGE SCALE GENOMIC DNA]</scope>
    <source>
        <strain evidence="7 8">CCAP 1055/1</strain>
    </source>
</reference>
<feature type="transmembrane region" description="Helical" evidence="6">
    <location>
        <begin position="255"/>
        <end position="276"/>
    </location>
</feature>
<evidence type="ECO:0000313" key="7">
    <source>
        <dbReference type="EMBL" id="EEC43827.1"/>
    </source>
</evidence>
<dbReference type="SUPFAM" id="SSF103481">
    <property type="entry name" value="Multidrug resistance efflux transporter EmrE"/>
    <property type="match status" value="2"/>
</dbReference>
<proteinExistence type="predicted"/>
<feature type="transmembrane region" description="Helical" evidence="6">
    <location>
        <begin position="39"/>
        <end position="62"/>
    </location>
</feature>
<evidence type="ECO:0000256" key="5">
    <source>
        <dbReference type="ARBA" id="ARBA00023136"/>
    </source>
</evidence>
<feature type="transmembrane region" description="Helical" evidence="6">
    <location>
        <begin position="217"/>
        <end position="235"/>
    </location>
</feature>
<dbReference type="KEGG" id="pti:PHATRDRAFT_16401"/>
<dbReference type="Pfam" id="PF08449">
    <property type="entry name" value="UAA"/>
    <property type="match status" value="1"/>
</dbReference>
<reference evidence="8" key="2">
    <citation type="submission" date="2008-08" db="EMBL/GenBank/DDBJ databases">
        <authorList>
            <consortium name="Diatom Consortium"/>
            <person name="Grigoriev I."/>
            <person name="Grimwood J."/>
            <person name="Kuo A."/>
            <person name="Otillar R.P."/>
            <person name="Salamov A."/>
            <person name="Detter J.C."/>
            <person name="Lindquist E."/>
            <person name="Shapiro H."/>
            <person name="Lucas S."/>
            <person name="Glavina del Rio T."/>
            <person name="Pitluck S."/>
            <person name="Rokhsar D."/>
            <person name="Bowler C."/>
        </authorList>
    </citation>
    <scope>GENOME REANNOTATION</scope>
    <source>
        <strain evidence="8">CCAP 1055/1</strain>
    </source>
</reference>
<keyword evidence="8" id="KW-1185">Reference proteome</keyword>
<dbReference type="OrthoDB" id="1601at2759"/>
<accession>B7GCA6</accession>
<dbReference type="FunCoup" id="B7GCA6">
    <property type="interactions" value="414"/>
</dbReference>
<dbReference type="PaxDb" id="2850-Phatr16401"/>
<gene>
    <name evidence="7" type="ORF">PHATRDRAFT_16401</name>
</gene>
<dbReference type="GO" id="GO:0005460">
    <property type="term" value="F:UDP-glucose transmembrane transporter activity"/>
    <property type="evidence" value="ECO:0007669"/>
    <property type="project" value="TreeGrafter"/>
</dbReference>
<dbReference type="PANTHER" id="PTHR10778:SF18">
    <property type="entry name" value="SUGAR PHOSPHATE TRANSPORTER DOMAIN-CONTAINING PROTEIN"/>
    <property type="match status" value="1"/>
</dbReference>
<evidence type="ECO:0000256" key="3">
    <source>
        <dbReference type="ARBA" id="ARBA00022692"/>
    </source>
</evidence>
<organism evidence="7 8">
    <name type="scientific">Phaeodactylum tricornutum (strain CCAP 1055/1)</name>
    <dbReference type="NCBI Taxonomy" id="556484"/>
    <lineage>
        <taxon>Eukaryota</taxon>
        <taxon>Sar</taxon>
        <taxon>Stramenopiles</taxon>
        <taxon>Ochrophyta</taxon>
        <taxon>Bacillariophyta</taxon>
        <taxon>Bacillariophyceae</taxon>
        <taxon>Bacillariophycidae</taxon>
        <taxon>Naviculales</taxon>
        <taxon>Phaeodactylaceae</taxon>
        <taxon>Phaeodactylum</taxon>
    </lineage>
</organism>
<evidence type="ECO:0000256" key="1">
    <source>
        <dbReference type="ARBA" id="ARBA00004141"/>
    </source>
</evidence>
<dbReference type="GO" id="GO:0005789">
    <property type="term" value="C:endoplasmic reticulum membrane"/>
    <property type="evidence" value="ECO:0007669"/>
    <property type="project" value="TreeGrafter"/>
</dbReference>
<feature type="transmembrane region" description="Helical" evidence="6">
    <location>
        <begin position="137"/>
        <end position="156"/>
    </location>
</feature>
<evidence type="ECO:0000313" key="8">
    <source>
        <dbReference type="Proteomes" id="UP000000759"/>
    </source>
</evidence>
<protein>
    <submittedName>
        <fullName evidence="7">Uncharacterized protein</fullName>
    </submittedName>
</protein>
<dbReference type="GO" id="GO:0000139">
    <property type="term" value="C:Golgi membrane"/>
    <property type="evidence" value="ECO:0007669"/>
    <property type="project" value="TreeGrafter"/>
</dbReference>
<dbReference type="PANTHER" id="PTHR10778">
    <property type="entry name" value="SOLUTE CARRIER FAMILY 35 MEMBER B"/>
    <property type="match status" value="1"/>
</dbReference>
<dbReference type="GO" id="GO:0005459">
    <property type="term" value="F:UDP-galactose transmembrane transporter activity"/>
    <property type="evidence" value="ECO:0007669"/>
    <property type="project" value="TreeGrafter"/>
</dbReference>
<keyword evidence="3 6" id="KW-0812">Transmembrane</keyword>
<keyword evidence="2" id="KW-0813">Transport</keyword>